<keyword evidence="1" id="KW-0813">Transport</keyword>
<evidence type="ECO:0000256" key="5">
    <source>
        <dbReference type="ARBA" id="ARBA00022989"/>
    </source>
</evidence>
<sequence>WIDSGPWLYDDDDHIRSESPRQWARQLCEDGEHCGDIRFFFDVLLPSSSLKLYIGQASITYVVSVGSNTIANRLIQDIMLIDDELPMALVDTTTSFFGVCAETVIIMISSQYVGISVPGLIGLLFVIQKFYLRTFKQLRLIDIEAKAPLSAFLMETIQGIVSIRAFDQGSLHAGFGSGLAEDDPGLCVMLLAIVTTLAVTFRSLQSLGFLGPALVNLTV</sequence>
<dbReference type="Pfam" id="PF00664">
    <property type="entry name" value="ABC_membrane"/>
    <property type="match status" value="1"/>
</dbReference>
<dbReference type="AlphaFoldDB" id="A0AAN6VBZ1"/>
<feature type="non-terminal residue" evidence="9">
    <location>
        <position position="1"/>
    </location>
</feature>
<dbReference type="GO" id="GO:0016020">
    <property type="term" value="C:membrane"/>
    <property type="evidence" value="ECO:0007669"/>
    <property type="project" value="InterPro"/>
</dbReference>
<keyword evidence="4" id="KW-0067">ATP-binding</keyword>
<evidence type="ECO:0000259" key="8">
    <source>
        <dbReference type="PROSITE" id="PS50929"/>
    </source>
</evidence>
<dbReference type="GO" id="GO:0005524">
    <property type="term" value="F:ATP binding"/>
    <property type="evidence" value="ECO:0007669"/>
    <property type="project" value="UniProtKB-KW"/>
</dbReference>
<dbReference type="PANTHER" id="PTHR24223:SF399">
    <property type="entry name" value="ABC TRANSPORTER ATNG"/>
    <property type="match status" value="1"/>
</dbReference>
<dbReference type="PANTHER" id="PTHR24223">
    <property type="entry name" value="ATP-BINDING CASSETTE SUB-FAMILY C"/>
    <property type="match status" value="1"/>
</dbReference>
<dbReference type="SUPFAM" id="SSF90123">
    <property type="entry name" value="ABC transporter transmembrane region"/>
    <property type="match status" value="1"/>
</dbReference>
<evidence type="ECO:0000256" key="7">
    <source>
        <dbReference type="SAM" id="Phobius"/>
    </source>
</evidence>
<organism evidence="9 10">
    <name type="scientific">Chaetomidium leptoderma</name>
    <dbReference type="NCBI Taxonomy" id="669021"/>
    <lineage>
        <taxon>Eukaryota</taxon>
        <taxon>Fungi</taxon>
        <taxon>Dikarya</taxon>
        <taxon>Ascomycota</taxon>
        <taxon>Pezizomycotina</taxon>
        <taxon>Sordariomycetes</taxon>
        <taxon>Sordariomycetidae</taxon>
        <taxon>Sordariales</taxon>
        <taxon>Chaetomiaceae</taxon>
        <taxon>Chaetomidium</taxon>
    </lineage>
</organism>
<dbReference type="GO" id="GO:0140359">
    <property type="term" value="F:ABC-type transporter activity"/>
    <property type="evidence" value="ECO:0007669"/>
    <property type="project" value="InterPro"/>
</dbReference>
<dbReference type="EMBL" id="MU857327">
    <property type="protein sequence ID" value="KAK4148557.1"/>
    <property type="molecule type" value="Genomic_DNA"/>
</dbReference>
<reference evidence="9" key="2">
    <citation type="submission" date="2023-05" db="EMBL/GenBank/DDBJ databases">
        <authorList>
            <consortium name="Lawrence Berkeley National Laboratory"/>
            <person name="Steindorff A."/>
            <person name="Hensen N."/>
            <person name="Bonometti L."/>
            <person name="Westerberg I."/>
            <person name="Brannstrom I.O."/>
            <person name="Guillou S."/>
            <person name="Cros-Aarteil S."/>
            <person name="Calhoun S."/>
            <person name="Haridas S."/>
            <person name="Kuo A."/>
            <person name="Mondo S."/>
            <person name="Pangilinan J."/>
            <person name="Riley R."/>
            <person name="Labutti K."/>
            <person name="Andreopoulos B."/>
            <person name="Lipzen A."/>
            <person name="Chen C."/>
            <person name="Yanf M."/>
            <person name="Daum C."/>
            <person name="Ng V."/>
            <person name="Clum A."/>
            <person name="Ohm R."/>
            <person name="Martin F."/>
            <person name="Silar P."/>
            <person name="Natvig D."/>
            <person name="Lalanne C."/>
            <person name="Gautier V."/>
            <person name="Ament-Velasquez S.L."/>
            <person name="Kruys A."/>
            <person name="Hutchinson M.I."/>
            <person name="Powell A.J."/>
            <person name="Barry K."/>
            <person name="Miller A.N."/>
            <person name="Grigoriev I.V."/>
            <person name="Debuchy R."/>
            <person name="Gladieux P."/>
            <person name="Thoren M.H."/>
            <person name="Johannesson H."/>
        </authorList>
    </citation>
    <scope>NUCLEOTIDE SEQUENCE</scope>
    <source>
        <strain evidence="9">CBS 538.74</strain>
    </source>
</reference>
<keyword evidence="3" id="KW-0547">Nucleotide-binding</keyword>
<protein>
    <recommendedName>
        <fullName evidence="8">ABC transmembrane type-1 domain-containing protein</fullName>
    </recommendedName>
</protein>
<comment type="caution">
    <text evidence="9">The sequence shown here is derived from an EMBL/GenBank/DDBJ whole genome shotgun (WGS) entry which is preliminary data.</text>
</comment>
<dbReference type="Gene3D" id="1.20.1560.10">
    <property type="entry name" value="ABC transporter type 1, transmembrane domain"/>
    <property type="match status" value="1"/>
</dbReference>
<dbReference type="InterPro" id="IPR011527">
    <property type="entry name" value="ABC1_TM_dom"/>
</dbReference>
<keyword evidence="6 7" id="KW-0472">Membrane</keyword>
<feature type="transmembrane region" description="Helical" evidence="7">
    <location>
        <begin position="112"/>
        <end position="132"/>
    </location>
</feature>
<accession>A0AAN6VBZ1</accession>
<dbReference type="InterPro" id="IPR036640">
    <property type="entry name" value="ABC1_TM_sf"/>
</dbReference>
<proteinExistence type="predicted"/>
<evidence type="ECO:0000256" key="4">
    <source>
        <dbReference type="ARBA" id="ARBA00022840"/>
    </source>
</evidence>
<evidence type="ECO:0000256" key="6">
    <source>
        <dbReference type="ARBA" id="ARBA00023136"/>
    </source>
</evidence>
<reference evidence="9" key="1">
    <citation type="journal article" date="2023" name="Mol. Phylogenet. Evol.">
        <title>Genome-scale phylogeny and comparative genomics of the fungal order Sordariales.</title>
        <authorList>
            <person name="Hensen N."/>
            <person name="Bonometti L."/>
            <person name="Westerberg I."/>
            <person name="Brannstrom I.O."/>
            <person name="Guillou S."/>
            <person name="Cros-Aarteil S."/>
            <person name="Calhoun S."/>
            <person name="Haridas S."/>
            <person name="Kuo A."/>
            <person name="Mondo S."/>
            <person name="Pangilinan J."/>
            <person name="Riley R."/>
            <person name="LaButti K."/>
            <person name="Andreopoulos B."/>
            <person name="Lipzen A."/>
            <person name="Chen C."/>
            <person name="Yan M."/>
            <person name="Daum C."/>
            <person name="Ng V."/>
            <person name="Clum A."/>
            <person name="Steindorff A."/>
            <person name="Ohm R.A."/>
            <person name="Martin F."/>
            <person name="Silar P."/>
            <person name="Natvig D.O."/>
            <person name="Lalanne C."/>
            <person name="Gautier V."/>
            <person name="Ament-Velasquez S.L."/>
            <person name="Kruys A."/>
            <person name="Hutchinson M.I."/>
            <person name="Powell A.J."/>
            <person name="Barry K."/>
            <person name="Miller A.N."/>
            <person name="Grigoriev I.V."/>
            <person name="Debuchy R."/>
            <person name="Gladieux P."/>
            <person name="Hiltunen Thoren M."/>
            <person name="Johannesson H."/>
        </authorList>
    </citation>
    <scope>NUCLEOTIDE SEQUENCE</scope>
    <source>
        <strain evidence="9">CBS 538.74</strain>
    </source>
</reference>
<name>A0AAN6VBZ1_9PEZI</name>
<evidence type="ECO:0000256" key="1">
    <source>
        <dbReference type="ARBA" id="ARBA00022448"/>
    </source>
</evidence>
<dbReference type="Proteomes" id="UP001302745">
    <property type="component" value="Unassembled WGS sequence"/>
</dbReference>
<evidence type="ECO:0000256" key="2">
    <source>
        <dbReference type="ARBA" id="ARBA00022692"/>
    </source>
</evidence>
<gene>
    <name evidence="9" type="ORF">C8A00DRAFT_38863</name>
</gene>
<keyword evidence="5 7" id="KW-1133">Transmembrane helix</keyword>
<keyword evidence="2 7" id="KW-0812">Transmembrane</keyword>
<evidence type="ECO:0000256" key="3">
    <source>
        <dbReference type="ARBA" id="ARBA00022741"/>
    </source>
</evidence>
<dbReference type="PROSITE" id="PS50929">
    <property type="entry name" value="ABC_TM1F"/>
    <property type="match status" value="1"/>
</dbReference>
<evidence type="ECO:0000313" key="10">
    <source>
        <dbReference type="Proteomes" id="UP001302745"/>
    </source>
</evidence>
<dbReference type="InterPro" id="IPR050173">
    <property type="entry name" value="ABC_transporter_C-like"/>
</dbReference>
<evidence type="ECO:0000313" key="9">
    <source>
        <dbReference type="EMBL" id="KAK4148557.1"/>
    </source>
</evidence>
<keyword evidence="10" id="KW-1185">Reference proteome</keyword>
<feature type="domain" description="ABC transmembrane type-1" evidence="8">
    <location>
        <begin position="56"/>
        <end position="168"/>
    </location>
</feature>